<name>A0A3L9Y5C3_9RHOB</name>
<dbReference type="EC" id="3.1.-.-" evidence="7"/>
<comment type="subcellular location">
    <subcellularLocation>
        <location evidence="7">Cytoplasm</location>
    </subcellularLocation>
</comment>
<dbReference type="Gene3D" id="3.40.390.30">
    <property type="entry name" value="Metalloproteases ('zincins'), catalytic domain"/>
    <property type="match status" value="1"/>
</dbReference>
<keyword evidence="3 7" id="KW-0479">Metal-binding</keyword>
<dbReference type="RefSeq" id="WP_121896564.1">
    <property type="nucleotide sequence ID" value="NZ_RCNT01000001.1"/>
</dbReference>
<dbReference type="GO" id="GO:0005737">
    <property type="term" value="C:cytoplasm"/>
    <property type="evidence" value="ECO:0007669"/>
    <property type="project" value="UniProtKB-SubCell"/>
</dbReference>
<dbReference type="PROSITE" id="PS01306">
    <property type="entry name" value="UPF0054"/>
    <property type="match status" value="1"/>
</dbReference>
<dbReference type="HAMAP" id="MF_00009">
    <property type="entry name" value="Endoribonucl_YbeY"/>
    <property type="match status" value="1"/>
</dbReference>
<dbReference type="Pfam" id="PF02130">
    <property type="entry name" value="YbeY"/>
    <property type="match status" value="1"/>
</dbReference>
<reference evidence="8 9" key="1">
    <citation type="submission" date="2018-10" db="EMBL/GenBank/DDBJ databases">
        <authorList>
            <person name="Jung H.S."/>
            <person name="Jeon C.O."/>
        </authorList>
    </citation>
    <scope>NUCLEOTIDE SEQUENCE [LARGE SCALE GENOMIC DNA]</scope>
    <source>
        <strain evidence="8 9">MA-7-27</strain>
    </source>
</reference>
<evidence type="ECO:0000256" key="2">
    <source>
        <dbReference type="ARBA" id="ARBA00022722"/>
    </source>
</evidence>
<keyword evidence="5 7" id="KW-0378">Hydrolase</keyword>
<proteinExistence type="inferred from homology"/>
<evidence type="ECO:0000313" key="9">
    <source>
        <dbReference type="Proteomes" id="UP000281343"/>
    </source>
</evidence>
<feature type="binding site" evidence="7">
    <location>
        <position position="128"/>
    </location>
    <ligand>
        <name>Zn(2+)</name>
        <dbReference type="ChEBI" id="CHEBI:29105"/>
        <note>catalytic</note>
    </ligand>
</feature>
<dbReference type="GO" id="GO:0006364">
    <property type="term" value="P:rRNA processing"/>
    <property type="evidence" value="ECO:0007669"/>
    <property type="project" value="UniProtKB-UniRule"/>
</dbReference>
<feature type="binding site" evidence="7">
    <location>
        <position position="132"/>
    </location>
    <ligand>
        <name>Zn(2+)</name>
        <dbReference type="ChEBI" id="CHEBI:29105"/>
        <note>catalytic</note>
    </ligand>
</feature>
<evidence type="ECO:0000256" key="5">
    <source>
        <dbReference type="ARBA" id="ARBA00022801"/>
    </source>
</evidence>
<accession>A0A3L9Y5C3</accession>
<evidence type="ECO:0000256" key="4">
    <source>
        <dbReference type="ARBA" id="ARBA00022759"/>
    </source>
</evidence>
<evidence type="ECO:0000256" key="6">
    <source>
        <dbReference type="ARBA" id="ARBA00022833"/>
    </source>
</evidence>
<comment type="function">
    <text evidence="7">Single strand-specific metallo-endoribonuclease involved in late-stage 70S ribosome quality control and in maturation of the 3' terminus of the 16S rRNA.</text>
</comment>
<dbReference type="EMBL" id="RCNT01000001">
    <property type="protein sequence ID" value="RMA43974.1"/>
    <property type="molecule type" value="Genomic_DNA"/>
</dbReference>
<keyword evidence="6 7" id="KW-0862">Zinc</keyword>
<dbReference type="AlphaFoldDB" id="A0A3L9Y5C3"/>
<keyword evidence="4 7" id="KW-0255">Endonuclease</keyword>
<evidence type="ECO:0000256" key="1">
    <source>
        <dbReference type="ARBA" id="ARBA00010875"/>
    </source>
</evidence>
<dbReference type="OrthoDB" id="9807740at2"/>
<gene>
    <name evidence="7 8" type="primary">ybeY</name>
    <name evidence="8" type="ORF">D9R08_03415</name>
</gene>
<dbReference type="NCBIfam" id="TIGR00043">
    <property type="entry name" value="rRNA maturation RNase YbeY"/>
    <property type="match status" value="1"/>
</dbReference>
<feature type="binding site" evidence="7">
    <location>
        <position position="138"/>
    </location>
    <ligand>
        <name>Zn(2+)</name>
        <dbReference type="ChEBI" id="CHEBI:29105"/>
        <note>catalytic</note>
    </ligand>
</feature>
<dbReference type="InterPro" id="IPR020549">
    <property type="entry name" value="YbeY_CS"/>
</dbReference>
<dbReference type="InterPro" id="IPR023091">
    <property type="entry name" value="MetalPrtase_cat_dom_sf_prd"/>
</dbReference>
<dbReference type="PANTHER" id="PTHR46986">
    <property type="entry name" value="ENDORIBONUCLEASE YBEY, CHLOROPLASTIC"/>
    <property type="match status" value="1"/>
</dbReference>
<sequence>MEIDCLIEDPAWETLDLEALARRVCAATLDELGLQAESFGISLLACNDSRIAELNAEFRGKPAPTNVLSWPSEPHQPDPGRMPDLPVPVPGAPPHELGDIAIAYGVCLAEAEAQKKSFADHVAHLLVHGTLHLLGFDHINDADATLMEDLETRILARLGIPDPY</sequence>
<keyword evidence="7" id="KW-0690">Ribosome biogenesis</keyword>
<keyword evidence="9" id="KW-1185">Reference proteome</keyword>
<protein>
    <recommendedName>
        <fullName evidence="7">Endoribonuclease YbeY</fullName>
        <ecNumber evidence="7">3.1.-.-</ecNumber>
    </recommendedName>
</protein>
<dbReference type="GO" id="GO:0008270">
    <property type="term" value="F:zinc ion binding"/>
    <property type="evidence" value="ECO:0007669"/>
    <property type="project" value="UniProtKB-UniRule"/>
</dbReference>
<evidence type="ECO:0000313" key="8">
    <source>
        <dbReference type="EMBL" id="RMA43974.1"/>
    </source>
</evidence>
<evidence type="ECO:0000256" key="3">
    <source>
        <dbReference type="ARBA" id="ARBA00022723"/>
    </source>
</evidence>
<dbReference type="PANTHER" id="PTHR46986:SF1">
    <property type="entry name" value="ENDORIBONUCLEASE YBEY, CHLOROPLASTIC"/>
    <property type="match status" value="1"/>
</dbReference>
<evidence type="ECO:0000256" key="7">
    <source>
        <dbReference type="HAMAP-Rule" id="MF_00009"/>
    </source>
</evidence>
<dbReference type="GO" id="GO:0004222">
    <property type="term" value="F:metalloendopeptidase activity"/>
    <property type="evidence" value="ECO:0007669"/>
    <property type="project" value="InterPro"/>
</dbReference>
<comment type="similarity">
    <text evidence="1 7">Belongs to the endoribonuclease YbeY family.</text>
</comment>
<keyword evidence="7" id="KW-0698">rRNA processing</keyword>
<comment type="cofactor">
    <cofactor evidence="7">
        <name>Zn(2+)</name>
        <dbReference type="ChEBI" id="CHEBI:29105"/>
    </cofactor>
    <text evidence="7">Binds 1 zinc ion.</text>
</comment>
<dbReference type="InterPro" id="IPR002036">
    <property type="entry name" value="YbeY"/>
</dbReference>
<keyword evidence="2 7" id="KW-0540">Nuclease</keyword>
<dbReference type="SUPFAM" id="SSF55486">
    <property type="entry name" value="Metalloproteases ('zincins'), catalytic domain"/>
    <property type="match status" value="1"/>
</dbReference>
<dbReference type="Proteomes" id="UP000281343">
    <property type="component" value="Unassembled WGS sequence"/>
</dbReference>
<keyword evidence="7" id="KW-0963">Cytoplasm</keyword>
<organism evidence="8 9">
    <name type="scientific">Rhodophyticola porphyridii</name>
    <dbReference type="NCBI Taxonomy" id="1852017"/>
    <lineage>
        <taxon>Bacteria</taxon>
        <taxon>Pseudomonadati</taxon>
        <taxon>Pseudomonadota</taxon>
        <taxon>Alphaproteobacteria</taxon>
        <taxon>Rhodobacterales</taxon>
        <taxon>Roseobacteraceae</taxon>
        <taxon>Rhodophyticola</taxon>
    </lineage>
</organism>
<comment type="caution">
    <text evidence="8">The sequence shown here is derived from an EMBL/GenBank/DDBJ whole genome shotgun (WGS) entry which is preliminary data.</text>
</comment>
<dbReference type="GO" id="GO:0004521">
    <property type="term" value="F:RNA endonuclease activity"/>
    <property type="evidence" value="ECO:0007669"/>
    <property type="project" value="UniProtKB-UniRule"/>
</dbReference>